<accession>A0A2T6C690</accession>
<reference evidence="1 2" key="1">
    <citation type="submission" date="2018-04" db="EMBL/GenBank/DDBJ databases">
        <title>Genomic Encyclopedia of Archaeal and Bacterial Type Strains, Phase II (KMG-II): from individual species to whole genera.</title>
        <authorList>
            <person name="Goeker M."/>
        </authorList>
    </citation>
    <scope>NUCLEOTIDE SEQUENCE [LARGE SCALE GENOMIC DNA]</scope>
    <source>
        <strain evidence="1 2">DSM 25731</strain>
    </source>
</reference>
<dbReference type="EMBL" id="QBKT01000001">
    <property type="protein sequence ID" value="PTX63815.1"/>
    <property type="molecule type" value="Genomic_DNA"/>
</dbReference>
<evidence type="ECO:0000313" key="2">
    <source>
        <dbReference type="Proteomes" id="UP000244090"/>
    </source>
</evidence>
<protein>
    <submittedName>
        <fullName evidence="1">Uncharacterized protein</fullName>
    </submittedName>
</protein>
<comment type="caution">
    <text evidence="1">The sequence shown here is derived from an EMBL/GenBank/DDBJ whole genome shotgun (WGS) entry which is preliminary data.</text>
</comment>
<sequence>MKHLTIIIVFLLCIPLAVLSQSEKNFIDQNYIEITGTAETLVTPDEIYVSVTLTEKNHKKTIEEQEQLLLANLKSLGIDTDTDVSVSSFQGSYERYFLRRNEVEKEKKYQIIIHDGVTLSKTFMVLDSLHITNASITKVSHSEIEKFRRDTKIKSLVVAKEKAKQYAEAIDQEIGKAIFIQEVDPNSYQRVAQYRALNSSNTITNLTASMELQNIAFQKISLTATVLTRFELKTSN</sequence>
<gene>
    <name evidence="1" type="ORF">C8N46_101423</name>
</gene>
<evidence type="ECO:0000313" key="1">
    <source>
        <dbReference type="EMBL" id="PTX63815.1"/>
    </source>
</evidence>
<name>A0A2T6C690_9FLAO</name>
<dbReference type="Proteomes" id="UP000244090">
    <property type="component" value="Unassembled WGS sequence"/>
</dbReference>
<dbReference type="InterPro" id="IPR007497">
    <property type="entry name" value="SIMPL/DUF541"/>
</dbReference>
<dbReference type="OrthoDB" id="1118849at2"/>
<keyword evidence="2" id="KW-1185">Reference proteome</keyword>
<proteinExistence type="predicted"/>
<dbReference type="Gene3D" id="3.30.110.170">
    <property type="entry name" value="Protein of unknown function (DUF541), domain 1"/>
    <property type="match status" value="1"/>
</dbReference>
<dbReference type="AlphaFoldDB" id="A0A2T6C690"/>
<dbReference type="Pfam" id="PF04402">
    <property type="entry name" value="SIMPL"/>
    <property type="match status" value="1"/>
</dbReference>
<organism evidence="1 2">
    <name type="scientific">Kordia periserrulae</name>
    <dbReference type="NCBI Taxonomy" id="701523"/>
    <lineage>
        <taxon>Bacteria</taxon>
        <taxon>Pseudomonadati</taxon>
        <taxon>Bacteroidota</taxon>
        <taxon>Flavobacteriia</taxon>
        <taxon>Flavobacteriales</taxon>
        <taxon>Flavobacteriaceae</taxon>
        <taxon>Kordia</taxon>
    </lineage>
</organism>
<dbReference type="RefSeq" id="WP_108113187.1">
    <property type="nucleotide sequence ID" value="NZ_QBKT01000001.1"/>
</dbReference>